<dbReference type="InterPro" id="IPR017441">
    <property type="entry name" value="Protein_kinase_ATP_BS"/>
</dbReference>
<keyword evidence="4 9" id="KW-0547">Nucleotide-binding</keyword>
<evidence type="ECO:0000259" key="11">
    <source>
        <dbReference type="PROSITE" id="PS50011"/>
    </source>
</evidence>
<evidence type="ECO:0000256" key="6">
    <source>
        <dbReference type="ARBA" id="ARBA00022840"/>
    </source>
</evidence>
<evidence type="ECO:0000313" key="13">
    <source>
        <dbReference type="Proteomes" id="UP001197093"/>
    </source>
</evidence>
<dbReference type="InterPro" id="IPR051334">
    <property type="entry name" value="SRPK"/>
</dbReference>
<organism evidence="12 13">
    <name type="scientific">Staphylotrichum longicolle</name>
    <dbReference type="NCBI Taxonomy" id="669026"/>
    <lineage>
        <taxon>Eukaryota</taxon>
        <taxon>Fungi</taxon>
        <taxon>Dikarya</taxon>
        <taxon>Ascomycota</taxon>
        <taxon>Pezizomycotina</taxon>
        <taxon>Sordariomycetes</taxon>
        <taxon>Sordariomycetidae</taxon>
        <taxon>Sordariales</taxon>
        <taxon>Chaetomiaceae</taxon>
        <taxon>Staphylotrichum</taxon>
    </lineage>
</organism>
<evidence type="ECO:0000256" key="7">
    <source>
        <dbReference type="ARBA" id="ARBA00047899"/>
    </source>
</evidence>
<dbReference type="GO" id="GO:0005634">
    <property type="term" value="C:nucleus"/>
    <property type="evidence" value="ECO:0007669"/>
    <property type="project" value="TreeGrafter"/>
</dbReference>
<dbReference type="PROSITE" id="PS50011">
    <property type="entry name" value="PROTEIN_KINASE_DOM"/>
    <property type="match status" value="1"/>
</dbReference>
<dbReference type="GO" id="GO:0050684">
    <property type="term" value="P:regulation of mRNA processing"/>
    <property type="evidence" value="ECO:0007669"/>
    <property type="project" value="TreeGrafter"/>
</dbReference>
<sequence>MSSSPSFLLSRPTTPSPKVPTSEAEERFEDKGYPVEWAELYRPGGFHPIHIGDSLDGGRYRVIRKLGYGSFSTVWLAVDTLNSTFVALKVAMSSSVDSAASELRISTSLAKAAEEGTPNARHVLQLLGSFEERGPNGTHLVLVYPPMAGTLASMVENLPQNLNEVDLTQNTETTTMPLTRLDGKTDLWAPRYLALGQQLYEYAQLEEEIDIKISDLGADYEVFINDPLELLFEQNKPADIDADEAGIITALIRRILKYKASERPSAAEILKDKWFKDA</sequence>
<dbReference type="EMBL" id="JAHCVI010000005">
    <property type="protein sequence ID" value="KAG7285230.1"/>
    <property type="molecule type" value="Genomic_DNA"/>
</dbReference>
<dbReference type="GO" id="GO:0005737">
    <property type="term" value="C:cytoplasm"/>
    <property type="evidence" value="ECO:0007669"/>
    <property type="project" value="TreeGrafter"/>
</dbReference>
<evidence type="ECO:0000256" key="5">
    <source>
        <dbReference type="ARBA" id="ARBA00022777"/>
    </source>
</evidence>
<evidence type="ECO:0000256" key="8">
    <source>
        <dbReference type="ARBA" id="ARBA00048679"/>
    </source>
</evidence>
<comment type="caution">
    <text evidence="12">The sequence shown here is derived from an EMBL/GenBank/DDBJ whole genome shotgun (WGS) entry which is preliminary data.</text>
</comment>
<proteinExistence type="predicted"/>
<accession>A0AAD4EQ71</accession>
<dbReference type="PANTHER" id="PTHR47634">
    <property type="entry name" value="PROTEIN KINASE DOMAIN-CONTAINING PROTEIN-RELATED"/>
    <property type="match status" value="1"/>
</dbReference>
<feature type="binding site" evidence="9">
    <location>
        <position position="89"/>
    </location>
    <ligand>
        <name>ATP</name>
        <dbReference type="ChEBI" id="CHEBI:30616"/>
    </ligand>
</feature>
<dbReference type="Gene3D" id="3.30.200.20">
    <property type="entry name" value="Phosphorylase Kinase, domain 1"/>
    <property type="match status" value="1"/>
</dbReference>
<keyword evidence="5" id="KW-0418">Kinase</keyword>
<dbReference type="InterPro" id="IPR000719">
    <property type="entry name" value="Prot_kinase_dom"/>
</dbReference>
<gene>
    <name evidence="12" type="ORF">NEMBOFW57_009851</name>
</gene>
<keyword evidence="3" id="KW-0808">Transferase</keyword>
<dbReference type="EC" id="2.7.11.1" evidence="1"/>
<feature type="domain" description="Protein kinase" evidence="11">
    <location>
        <begin position="60"/>
        <end position="278"/>
    </location>
</feature>
<protein>
    <recommendedName>
        <fullName evidence="1">non-specific serine/threonine protein kinase</fullName>
        <ecNumber evidence="1">2.7.11.1</ecNumber>
    </recommendedName>
</protein>
<dbReference type="PANTHER" id="PTHR47634:SF9">
    <property type="entry name" value="PROTEIN KINASE DOMAIN-CONTAINING PROTEIN-RELATED"/>
    <property type="match status" value="1"/>
</dbReference>
<comment type="catalytic activity">
    <reaction evidence="7">
        <text>L-threonyl-[protein] + ATP = O-phospho-L-threonyl-[protein] + ADP + H(+)</text>
        <dbReference type="Rhea" id="RHEA:46608"/>
        <dbReference type="Rhea" id="RHEA-COMP:11060"/>
        <dbReference type="Rhea" id="RHEA-COMP:11605"/>
        <dbReference type="ChEBI" id="CHEBI:15378"/>
        <dbReference type="ChEBI" id="CHEBI:30013"/>
        <dbReference type="ChEBI" id="CHEBI:30616"/>
        <dbReference type="ChEBI" id="CHEBI:61977"/>
        <dbReference type="ChEBI" id="CHEBI:456216"/>
        <dbReference type="EC" id="2.7.11.1"/>
    </reaction>
</comment>
<reference evidence="12" key="1">
    <citation type="submission" date="2023-02" db="EMBL/GenBank/DDBJ databases">
        <authorList>
            <person name="Palmer J.M."/>
        </authorList>
    </citation>
    <scope>NUCLEOTIDE SEQUENCE</scope>
    <source>
        <strain evidence="12">FW57</strain>
    </source>
</reference>
<dbReference type="Gene3D" id="1.10.510.10">
    <property type="entry name" value="Transferase(Phosphotransferase) domain 1"/>
    <property type="match status" value="1"/>
</dbReference>
<dbReference type="SUPFAM" id="SSF56112">
    <property type="entry name" value="Protein kinase-like (PK-like)"/>
    <property type="match status" value="1"/>
</dbReference>
<dbReference type="AlphaFoldDB" id="A0AAD4EQ71"/>
<keyword evidence="13" id="KW-1185">Reference proteome</keyword>
<dbReference type="Proteomes" id="UP001197093">
    <property type="component" value="Unassembled WGS sequence"/>
</dbReference>
<dbReference type="GO" id="GO:0004674">
    <property type="term" value="F:protein serine/threonine kinase activity"/>
    <property type="evidence" value="ECO:0007669"/>
    <property type="project" value="UniProtKB-KW"/>
</dbReference>
<evidence type="ECO:0000256" key="4">
    <source>
        <dbReference type="ARBA" id="ARBA00022741"/>
    </source>
</evidence>
<dbReference type="GO" id="GO:0000245">
    <property type="term" value="P:spliceosomal complex assembly"/>
    <property type="evidence" value="ECO:0007669"/>
    <property type="project" value="TreeGrafter"/>
</dbReference>
<evidence type="ECO:0000313" key="12">
    <source>
        <dbReference type="EMBL" id="KAG7285230.1"/>
    </source>
</evidence>
<feature type="region of interest" description="Disordered" evidence="10">
    <location>
        <begin position="1"/>
        <end position="27"/>
    </location>
</feature>
<dbReference type="SMART" id="SM00220">
    <property type="entry name" value="S_TKc"/>
    <property type="match status" value="1"/>
</dbReference>
<keyword evidence="6 9" id="KW-0067">ATP-binding</keyword>
<evidence type="ECO:0000256" key="1">
    <source>
        <dbReference type="ARBA" id="ARBA00012513"/>
    </source>
</evidence>
<name>A0AAD4EQ71_9PEZI</name>
<comment type="catalytic activity">
    <reaction evidence="8">
        <text>L-seryl-[protein] + ATP = O-phospho-L-seryl-[protein] + ADP + H(+)</text>
        <dbReference type="Rhea" id="RHEA:17989"/>
        <dbReference type="Rhea" id="RHEA-COMP:9863"/>
        <dbReference type="Rhea" id="RHEA-COMP:11604"/>
        <dbReference type="ChEBI" id="CHEBI:15378"/>
        <dbReference type="ChEBI" id="CHEBI:29999"/>
        <dbReference type="ChEBI" id="CHEBI:30616"/>
        <dbReference type="ChEBI" id="CHEBI:83421"/>
        <dbReference type="ChEBI" id="CHEBI:456216"/>
        <dbReference type="EC" id="2.7.11.1"/>
    </reaction>
</comment>
<evidence type="ECO:0000256" key="10">
    <source>
        <dbReference type="SAM" id="MobiDB-lite"/>
    </source>
</evidence>
<keyword evidence="2" id="KW-0723">Serine/threonine-protein kinase</keyword>
<evidence type="ECO:0000256" key="2">
    <source>
        <dbReference type="ARBA" id="ARBA00022527"/>
    </source>
</evidence>
<dbReference type="InterPro" id="IPR011009">
    <property type="entry name" value="Kinase-like_dom_sf"/>
</dbReference>
<feature type="compositionally biased region" description="Polar residues" evidence="10">
    <location>
        <begin position="1"/>
        <end position="13"/>
    </location>
</feature>
<evidence type="ECO:0000256" key="3">
    <source>
        <dbReference type="ARBA" id="ARBA00022679"/>
    </source>
</evidence>
<evidence type="ECO:0000256" key="9">
    <source>
        <dbReference type="PROSITE-ProRule" id="PRU10141"/>
    </source>
</evidence>
<dbReference type="PROSITE" id="PS00107">
    <property type="entry name" value="PROTEIN_KINASE_ATP"/>
    <property type="match status" value="1"/>
</dbReference>
<dbReference type="GO" id="GO:0005524">
    <property type="term" value="F:ATP binding"/>
    <property type="evidence" value="ECO:0007669"/>
    <property type="project" value="UniProtKB-UniRule"/>
</dbReference>